<dbReference type="EMBL" id="AACUYX010000035">
    <property type="protein sequence ID" value="EAM4545907.1"/>
    <property type="molecule type" value="Genomic_DNA"/>
</dbReference>
<reference evidence="1" key="1">
    <citation type="submission" date="2018-11" db="EMBL/GenBank/DDBJ databases">
        <authorList>
            <consortium name="PulseNet: The National Subtyping Network for Foodborne Disease Surveillance"/>
            <person name="Tarr C.L."/>
            <person name="Trees E."/>
            <person name="Katz L.S."/>
            <person name="Carleton-Romer H.A."/>
            <person name="Stroika S."/>
            <person name="Kucerova Z."/>
            <person name="Roache K.F."/>
            <person name="Sabol A.L."/>
            <person name="Besser J."/>
            <person name="Gerner-Smidt P."/>
        </authorList>
    </citation>
    <scope>NUCLEOTIDE SEQUENCE</scope>
    <source>
        <strain evidence="1">PNUSAS060601</strain>
    </source>
</reference>
<gene>
    <name evidence="1" type="ORF">EFZ79_23410</name>
</gene>
<organism evidence="1">
    <name type="scientific">Salmonella enterica</name>
    <name type="common">Salmonella choleraesuis</name>
    <dbReference type="NCBI Taxonomy" id="28901"/>
    <lineage>
        <taxon>Bacteria</taxon>
        <taxon>Pseudomonadati</taxon>
        <taxon>Pseudomonadota</taxon>
        <taxon>Gammaproteobacteria</taxon>
        <taxon>Enterobacterales</taxon>
        <taxon>Enterobacteriaceae</taxon>
        <taxon>Salmonella</taxon>
    </lineage>
</organism>
<feature type="non-terminal residue" evidence="1">
    <location>
        <position position="1"/>
    </location>
</feature>
<name>A0A5T2LZ19_SALER</name>
<accession>A0A5T2LZ19</accession>
<protein>
    <submittedName>
        <fullName evidence="1">Uncharacterized protein</fullName>
    </submittedName>
</protein>
<sequence>EEKFIFVVDKYITHHRNSVNNNNFYRKLYVLFAGYHLKYFYSRAKYRNSCYHVDNIMQMFMGVVSTLKTTLLRQLANSDTLLHCLNSLVNYISGNLDEAEHIYADLLAQYEKKRIARSLAYKPSGSVVRKRL</sequence>
<proteinExistence type="predicted"/>
<dbReference type="AlphaFoldDB" id="A0A5T2LZ19"/>
<evidence type="ECO:0000313" key="1">
    <source>
        <dbReference type="EMBL" id="EAM4545907.1"/>
    </source>
</evidence>
<comment type="caution">
    <text evidence="1">The sequence shown here is derived from an EMBL/GenBank/DDBJ whole genome shotgun (WGS) entry which is preliminary data.</text>
</comment>